<evidence type="ECO:0000313" key="2">
    <source>
        <dbReference type="Proteomes" id="UP000271626"/>
    </source>
</evidence>
<dbReference type="AlphaFoldDB" id="A0A3P8MBP7"/>
<accession>A0A3P8MBP7</accession>
<reference evidence="1 2" key="1">
    <citation type="submission" date="2018-12" db="EMBL/GenBank/DDBJ databases">
        <authorList>
            <consortium name="Pathogen Informatics"/>
        </authorList>
    </citation>
    <scope>NUCLEOTIDE SEQUENCE [LARGE SCALE GENOMIC DNA]</scope>
    <source>
        <strain evidence="1 2">NCTC10741</strain>
    </source>
</reference>
<dbReference type="EMBL" id="LR131273">
    <property type="protein sequence ID" value="VDR39650.1"/>
    <property type="molecule type" value="Genomic_DNA"/>
</dbReference>
<organism evidence="1 2">
    <name type="scientific">Tsukamurella paurometabola</name>
    <name type="common">Corynebacterium paurometabolum</name>
    <dbReference type="NCBI Taxonomy" id="2061"/>
    <lineage>
        <taxon>Bacteria</taxon>
        <taxon>Bacillati</taxon>
        <taxon>Actinomycetota</taxon>
        <taxon>Actinomycetes</taxon>
        <taxon>Mycobacteriales</taxon>
        <taxon>Tsukamurellaceae</taxon>
        <taxon>Tsukamurella</taxon>
    </lineage>
</organism>
<dbReference type="Proteomes" id="UP000271626">
    <property type="component" value="Chromosome"/>
</dbReference>
<dbReference type="PROSITE" id="PS51257">
    <property type="entry name" value="PROKAR_LIPOPROTEIN"/>
    <property type="match status" value="1"/>
</dbReference>
<evidence type="ECO:0000313" key="1">
    <source>
        <dbReference type="EMBL" id="VDR39650.1"/>
    </source>
</evidence>
<dbReference type="RefSeq" id="WP_126196722.1">
    <property type="nucleotide sequence ID" value="NZ_CP085954.1"/>
</dbReference>
<proteinExistence type="predicted"/>
<gene>
    <name evidence="1" type="ORF">NCTC10741_02793</name>
</gene>
<protein>
    <recommendedName>
        <fullName evidence="3">Lipoprotein</fullName>
    </recommendedName>
</protein>
<dbReference type="OrthoDB" id="9905943at2"/>
<evidence type="ECO:0008006" key="3">
    <source>
        <dbReference type="Google" id="ProtNLM"/>
    </source>
</evidence>
<name>A0A3P8MBP7_TSUPA</name>
<sequence length="140" mass="14657">MRARLALATVALLVGGCSWPGGEPAVQRHCPNDHVPTLLSEARVPADAAQMGVRLTHLSSDCALDMASRFTVDATPAGIADLVQRMGMDRGREHGTVGSPGYGIQDRIPTPTFGSLVRDLTIDSTTTAGTVSGVLQLFTT</sequence>